<evidence type="ECO:0000256" key="1">
    <source>
        <dbReference type="ARBA" id="ARBA00023002"/>
    </source>
</evidence>
<feature type="domain" description="FAD-binding" evidence="2">
    <location>
        <begin position="2"/>
        <end position="326"/>
    </location>
</feature>
<dbReference type="eggNOG" id="COG0654">
    <property type="taxonomic scope" value="Bacteria"/>
</dbReference>
<keyword evidence="1" id="KW-0560">Oxidoreductase</keyword>
<dbReference type="KEGG" id="amr:AM1_3306"/>
<protein>
    <submittedName>
        <fullName evidence="3">Monooxygenase, FAD-binding protein, putative</fullName>
    </submittedName>
</protein>
<dbReference type="Proteomes" id="UP000000268">
    <property type="component" value="Chromosome"/>
</dbReference>
<evidence type="ECO:0000259" key="2">
    <source>
        <dbReference type="Pfam" id="PF01494"/>
    </source>
</evidence>
<name>B0BZ00_ACAM1</name>
<keyword evidence="4" id="KW-1185">Reference proteome</keyword>
<organism evidence="3 4">
    <name type="scientific">Acaryochloris marina (strain MBIC 11017)</name>
    <dbReference type="NCBI Taxonomy" id="329726"/>
    <lineage>
        <taxon>Bacteria</taxon>
        <taxon>Bacillati</taxon>
        <taxon>Cyanobacteriota</taxon>
        <taxon>Cyanophyceae</taxon>
        <taxon>Acaryochloridales</taxon>
        <taxon>Acaryochloridaceae</taxon>
        <taxon>Acaryochloris</taxon>
    </lineage>
</organism>
<dbReference type="Gene3D" id="3.50.50.60">
    <property type="entry name" value="FAD/NAD(P)-binding domain"/>
    <property type="match status" value="2"/>
</dbReference>
<dbReference type="GO" id="GO:0004497">
    <property type="term" value="F:monooxygenase activity"/>
    <property type="evidence" value="ECO:0007669"/>
    <property type="project" value="UniProtKB-KW"/>
</dbReference>
<proteinExistence type="predicted"/>
<evidence type="ECO:0000313" key="4">
    <source>
        <dbReference type="Proteomes" id="UP000000268"/>
    </source>
</evidence>
<dbReference type="PANTHER" id="PTHR43476:SF5">
    <property type="entry name" value="FAD-DEPENDENT MONOOXYGENASE"/>
    <property type="match status" value="1"/>
</dbReference>
<dbReference type="InterPro" id="IPR050631">
    <property type="entry name" value="PheA/TfdB_FAD_monoxygenase"/>
</dbReference>
<dbReference type="RefSeq" id="WP_012163706.1">
    <property type="nucleotide sequence ID" value="NC_009925.1"/>
</dbReference>
<dbReference type="InterPro" id="IPR002938">
    <property type="entry name" value="FAD-bd"/>
</dbReference>
<dbReference type="InterPro" id="IPR036188">
    <property type="entry name" value="FAD/NAD-bd_sf"/>
</dbReference>
<dbReference type="GO" id="GO:0071949">
    <property type="term" value="F:FAD binding"/>
    <property type="evidence" value="ECO:0007669"/>
    <property type="project" value="InterPro"/>
</dbReference>
<dbReference type="HOGENOM" id="CLU_033626_0_0_3"/>
<accession>B0BZ00</accession>
<dbReference type="PRINTS" id="PR00420">
    <property type="entry name" value="RNGMNOXGNASE"/>
</dbReference>
<dbReference type="SUPFAM" id="SSF51905">
    <property type="entry name" value="FAD/NAD(P)-binding domain"/>
    <property type="match status" value="1"/>
</dbReference>
<reference evidence="3 4" key="1">
    <citation type="journal article" date="2008" name="Proc. Natl. Acad. Sci. U.S.A.">
        <title>Niche adaptation and genome expansion in the chlorophyll d-producing cyanobacterium Acaryochloris marina.</title>
        <authorList>
            <person name="Swingley W.D."/>
            <person name="Chen M."/>
            <person name="Cheung P.C."/>
            <person name="Conrad A.L."/>
            <person name="Dejesa L.C."/>
            <person name="Hao J."/>
            <person name="Honchak B.M."/>
            <person name="Karbach L.E."/>
            <person name="Kurdoglu A."/>
            <person name="Lahiri S."/>
            <person name="Mastrian S.D."/>
            <person name="Miyashita H."/>
            <person name="Page L."/>
            <person name="Ramakrishna P."/>
            <person name="Satoh S."/>
            <person name="Sattley W.M."/>
            <person name="Shimada Y."/>
            <person name="Taylor H.L."/>
            <person name="Tomo T."/>
            <person name="Tsuchiya T."/>
            <person name="Wang Z.T."/>
            <person name="Raymond J."/>
            <person name="Mimuro M."/>
            <person name="Blankenship R.E."/>
            <person name="Touchman J.W."/>
        </authorList>
    </citation>
    <scope>NUCLEOTIDE SEQUENCE [LARGE SCALE GENOMIC DNA]</scope>
    <source>
        <strain evidence="4">MBIC 11017</strain>
    </source>
</reference>
<evidence type="ECO:0000313" key="3">
    <source>
        <dbReference type="EMBL" id="ABW28300.1"/>
    </source>
</evidence>
<dbReference type="EMBL" id="CP000828">
    <property type="protein sequence ID" value="ABW28300.1"/>
    <property type="molecule type" value="Genomic_DNA"/>
</dbReference>
<keyword evidence="3" id="KW-0503">Monooxygenase</keyword>
<sequence length="399" mass="44013">MAKVVIVGAGPTGAALALILVQRGIDVTLVEAARNFRRTFRGEGLMPSGLDALEQMGLLGLIETVPHQALTAWEYILEGRRMFQASEPFQANTLPCTLVSQPDLLEALVKQAQQHPQFEWISGTAVKALLHKEHRINGVQLGDGRTLEADLVIGADGRNSLVRQQANLEMETLSHAIDLLWFKLADSSCLPPENIFYAIVHGCQTMGLFRSAEGSLQLAWALYDDDPTDWKQVDWPPKIAAASPPWLAQHLLQHAQEIERPLLLSVVVGRCPHWSMPGLLILGDAAHPMSPIRAQGINMALRDVIVAANHLVPILQGSVDLDRLAQALPTIQAEREPEIIEAQTLQNEELAQGDRLRHSPLLRGIVKATLPFSGPIIRASWLRRQQQLRQGVTEVRLQV</sequence>
<gene>
    <name evidence="3" type="ordered locus">AM1_3306</name>
</gene>
<dbReference type="OrthoDB" id="9806565at2"/>
<dbReference type="Pfam" id="PF01494">
    <property type="entry name" value="FAD_binding_3"/>
    <property type="match status" value="1"/>
</dbReference>
<dbReference type="PANTHER" id="PTHR43476">
    <property type="entry name" value="3-(3-HYDROXY-PHENYL)PROPIONATE/3-HYDROXYCINNAMIC ACID HYDROXYLASE"/>
    <property type="match status" value="1"/>
</dbReference>
<dbReference type="AlphaFoldDB" id="B0BZ00"/>
<dbReference type="STRING" id="329726.AM1_3306"/>